<reference evidence="3" key="1">
    <citation type="journal article" date="2014" name="Science">
        <title>Ancient hybridizations among the ancestral genomes of bread wheat.</title>
        <authorList>
            <consortium name="International Wheat Genome Sequencing Consortium,"/>
            <person name="Marcussen T."/>
            <person name="Sandve S.R."/>
            <person name="Heier L."/>
            <person name="Spannagl M."/>
            <person name="Pfeifer M."/>
            <person name="Jakobsen K.S."/>
            <person name="Wulff B.B."/>
            <person name="Steuernagel B."/>
            <person name="Mayer K.F."/>
            <person name="Olsen O.A."/>
        </authorList>
    </citation>
    <scope>NUCLEOTIDE SEQUENCE [LARGE SCALE GENOMIC DNA]</scope>
    <source>
        <strain evidence="3">cv. AL8/78</strain>
    </source>
</reference>
<accession>A0A453HY89</accession>
<evidence type="ECO:0000313" key="2">
    <source>
        <dbReference type="EnsemblPlants" id="AET4Gv20353900.4"/>
    </source>
</evidence>
<name>A0A453HY89_AEGTS</name>
<evidence type="ECO:0000256" key="1">
    <source>
        <dbReference type="SAM" id="MobiDB-lite"/>
    </source>
</evidence>
<feature type="compositionally biased region" description="Low complexity" evidence="1">
    <location>
        <begin position="140"/>
        <end position="156"/>
    </location>
</feature>
<evidence type="ECO:0000313" key="3">
    <source>
        <dbReference type="Proteomes" id="UP000015105"/>
    </source>
</evidence>
<dbReference type="EnsemblPlants" id="AET4Gv20353900.4">
    <property type="protein sequence ID" value="AET4Gv20353900.4"/>
    <property type="gene ID" value="AET4Gv20353900"/>
</dbReference>
<reference evidence="2" key="4">
    <citation type="submission" date="2019-03" db="UniProtKB">
        <authorList>
            <consortium name="EnsemblPlants"/>
        </authorList>
    </citation>
    <scope>IDENTIFICATION</scope>
</reference>
<feature type="region of interest" description="Disordered" evidence="1">
    <location>
        <begin position="93"/>
        <end position="156"/>
    </location>
</feature>
<feature type="compositionally biased region" description="Gly residues" evidence="1">
    <location>
        <begin position="129"/>
        <end position="139"/>
    </location>
</feature>
<dbReference type="Proteomes" id="UP000015105">
    <property type="component" value="Chromosome 4D"/>
</dbReference>
<dbReference type="Gramene" id="AET4Gv20353900.4">
    <property type="protein sequence ID" value="AET4Gv20353900.4"/>
    <property type="gene ID" value="AET4Gv20353900"/>
</dbReference>
<protein>
    <submittedName>
        <fullName evidence="2">Uncharacterized protein</fullName>
    </submittedName>
</protein>
<reference evidence="2" key="3">
    <citation type="journal article" date="2017" name="Nature">
        <title>Genome sequence of the progenitor of the wheat D genome Aegilops tauschii.</title>
        <authorList>
            <person name="Luo M.C."/>
            <person name="Gu Y.Q."/>
            <person name="Puiu D."/>
            <person name="Wang H."/>
            <person name="Twardziok S.O."/>
            <person name="Deal K.R."/>
            <person name="Huo N."/>
            <person name="Zhu T."/>
            <person name="Wang L."/>
            <person name="Wang Y."/>
            <person name="McGuire P.E."/>
            <person name="Liu S."/>
            <person name="Long H."/>
            <person name="Ramasamy R.K."/>
            <person name="Rodriguez J.C."/>
            <person name="Van S.L."/>
            <person name="Yuan L."/>
            <person name="Wang Z."/>
            <person name="Xia Z."/>
            <person name="Xiao L."/>
            <person name="Anderson O.D."/>
            <person name="Ouyang S."/>
            <person name="Liang Y."/>
            <person name="Zimin A.V."/>
            <person name="Pertea G."/>
            <person name="Qi P."/>
            <person name="Bennetzen J.L."/>
            <person name="Dai X."/>
            <person name="Dawson M.W."/>
            <person name="Muller H.G."/>
            <person name="Kugler K."/>
            <person name="Rivarola-Duarte L."/>
            <person name="Spannagl M."/>
            <person name="Mayer K.F.X."/>
            <person name="Lu F.H."/>
            <person name="Bevan M.W."/>
            <person name="Leroy P."/>
            <person name="Li P."/>
            <person name="You F.M."/>
            <person name="Sun Q."/>
            <person name="Liu Z."/>
            <person name="Lyons E."/>
            <person name="Wicker T."/>
            <person name="Salzberg S.L."/>
            <person name="Devos K.M."/>
            <person name="Dvorak J."/>
        </authorList>
    </citation>
    <scope>NUCLEOTIDE SEQUENCE [LARGE SCALE GENOMIC DNA]</scope>
    <source>
        <strain evidence="2">cv. AL8/78</strain>
    </source>
</reference>
<proteinExistence type="predicted"/>
<dbReference type="OrthoDB" id="1817225at2759"/>
<reference evidence="3" key="2">
    <citation type="journal article" date="2017" name="Nat. Plants">
        <title>The Aegilops tauschii genome reveals multiple impacts of transposons.</title>
        <authorList>
            <person name="Zhao G."/>
            <person name="Zou C."/>
            <person name="Li K."/>
            <person name="Wang K."/>
            <person name="Li T."/>
            <person name="Gao L."/>
            <person name="Zhang X."/>
            <person name="Wang H."/>
            <person name="Yang Z."/>
            <person name="Liu X."/>
            <person name="Jiang W."/>
            <person name="Mao L."/>
            <person name="Kong X."/>
            <person name="Jiao Y."/>
            <person name="Jia J."/>
        </authorList>
    </citation>
    <scope>NUCLEOTIDE SEQUENCE [LARGE SCALE GENOMIC DNA]</scope>
    <source>
        <strain evidence="3">cv. AL8/78</strain>
    </source>
</reference>
<sequence length="234" mass="24056">MFCRADATVCQIEPRVPRPQPADRFHQHSSFPASLSLLSHPRRRRGCSPPSSSIDGAGCSGLGLHRRCRCPSPLSSSGGSAGHSGSAAVMDFSDVAGGRSPRCPRRPPTPPQWHSSVRCGASGRRGHADGGGADPGGNNDGRPTSPSRAAAQSSSASMACSKGSQSYPWVIAWSTVVVPLLPQCAGSEAEGPGAGGSRWVLGDIGNIVPADVLEGNIQLPTGITPITRSFSAEL</sequence>
<organism evidence="2 3">
    <name type="scientific">Aegilops tauschii subsp. strangulata</name>
    <name type="common">Goatgrass</name>
    <dbReference type="NCBI Taxonomy" id="200361"/>
    <lineage>
        <taxon>Eukaryota</taxon>
        <taxon>Viridiplantae</taxon>
        <taxon>Streptophyta</taxon>
        <taxon>Embryophyta</taxon>
        <taxon>Tracheophyta</taxon>
        <taxon>Spermatophyta</taxon>
        <taxon>Magnoliopsida</taxon>
        <taxon>Liliopsida</taxon>
        <taxon>Poales</taxon>
        <taxon>Poaceae</taxon>
        <taxon>BOP clade</taxon>
        <taxon>Pooideae</taxon>
        <taxon>Triticodae</taxon>
        <taxon>Triticeae</taxon>
        <taxon>Triticinae</taxon>
        <taxon>Aegilops</taxon>
    </lineage>
</organism>
<dbReference type="AlphaFoldDB" id="A0A453HY89"/>
<reference evidence="2" key="5">
    <citation type="journal article" date="2021" name="G3 (Bethesda)">
        <title>Aegilops tauschii genome assembly Aet v5.0 features greater sequence contiguity and improved annotation.</title>
        <authorList>
            <person name="Wang L."/>
            <person name="Zhu T."/>
            <person name="Rodriguez J.C."/>
            <person name="Deal K.R."/>
            <person name="Dubcovsky J."/>
            <person name="McGuire P.E."/>
            <person name="Lux T."/>
            <person name="Spannagl M."/>
            <person name="Mayer K.F.X."/>
            <person name="Baldrich P."/>
            <person name="Meyers B.C."/>
            <person name="Huo N."/>
            <person name="Gu Y.Q."/>
            <person name="Zhou H."/>
            <person name="Devos K.M."/>
            <person name="Bennetzen J.L."/>
            <person name="Unver T."/>
            <person name="Budak H."/>
            <person name="Gulick P.J."/>
            <person name="Galiba G."/>
            <person name="Kalapos B."/>
            <person name="Nelson D.R."/>
            <person name="Li P."/>
            <person name="You F.M."/>
            <person name="Luo M.C."/>
            <person name="Dvorak J."/>
        </authorList>
    </citation>
    <scope>NUCLEOTIDE SEQUENCE [LARGE SCALE GENOMIC DNA]</scope>
    <source>
        <strain evidence="2">cv. AL8/78</strain>
    </source>
</reference>
<keyword evidence="3" id="KW-1185">Reference proteome</keyword>